<evidence type="ECO:0000313" key="2">
    <source>
        <dbReference type="Proteomes" id="UP001180737"/>
    </source>
</evidence>
<organism evidence="1 2">
    <name type="scientific">Streptomyces gottesmaniae</name>
    <dbReference type="NCBI Taxonomy" id="3075518"/>
    <lineage>
        <taxon>Bacteria</taxon>
        <taxon>Bacillati</taxon>
        <taxon>Actinomycetota</taxon>
        <taxon>Actinomycetes</taxon>
        <taxon>Kitasatosporales</taxon>
        <taxon>Streptomycetaceae</taxon>
        <taxon>Streptomyces</taxon>
    </lineage>
</organism>
<proteinExistence type="predicted"/>
<reference evidence="1" key="1">
    <citation type="submission" date="2024-05" db="EMBL/GenBank/DDBJ databases">
        <title>30 novel species of actinomycetes from the DSMZ collection.</title>
        <authorList>
            <person name="Nouioui I."/>
        </authorList>
    </citation>
    <scope>NUCLEOTIDE SEQUENCE</scope>
    <source>
        <strain evidence="1">DSM 3412</strain>
    </source>
</reference>
<keyword evidence="2" id="KW-1185">Reference proteome</keyword>
<evidence type="ECO:0008006" key="3">
    <source>
        <dbReference type="Google" id="ProtNLM"/>
    </source>
</evidence>
<accession>A0ABU2Z297</accession>
<sequence length="53" mass="5535">MFGSAILLRDLDGTGDRDLLAASANGMTSLPPVPPPWGASRPALGWIVTNSRD</sequence>
<dbReference type="EMBL" id="JAVRFJ010000021">
    <property type="protein sequence ID" value="MDT0570394.1"/>
    <property type="molecule type" value="Genomic_DNA"/>
</dbReference>
<dbReference type="RefSeq" id="WP_157856642.1">
    <property type="nucleotide sequence ID" value="NZ_JAVRFJ010000021.1"/>
</dbReference>
<comment type="caution">
    <text evidence="1">The sequence shown here is derived from an EMBL/GenBank/DDBJ whole genome shotgun (WGS) entry which is preliminary data.</text>
</comment>
<name>A0ABU2Z297_9ACTN</name>
<evidence type="ECO:0000313" key="1">
    <source>
        <dbReference type="EMBL" id="MDT0570394.1"/>
    </source>
</evidence>
<protein>
    <recommendedName>
        <fullName evidence="3">VCBS repeat-containing protein</fullName>
    </recommendedName>
</protein>
<gene>
    <name evidence="1" type="ORF">RM704_23500</name>
</gene>
<dbReference type="Proteomes" id="UP001180737">
    <property type="component" value="Unassembled WGS sequence"/>
</dbReference>